<dbReference type="PATRIC" id="fig|552518.3.peg.1851"/>
<dbReference type="OrthoDB" id="7250553at2"/>
<dbReference type="PANTHER" id="PTHR42928:SF5">
    <property type="entry name" value="BLR1237 PROTEIN"/>
    <property type="match status" value="1"/>
</dbReference>
<evidence type="ECO:0000256" key="1">
    <source>
        <dbReference type="ARBA" id="ARBA00006987"/>
    </source>
</evidence>
<evidence type="ECO:0000313" key="4">
    <source>
        <dbReference type="Proteomes" id="UP000033774"/>
    </source>
</evidence>
<comment type="similarity">
    <text evidence="1">Belongs to the UPF0065 (bug) family.</text>
</comment>
<evidence type="ECO:0000256" key="2">
    <source>
        <dbReference type="SAM" id="SignalP"/>
    </source>
</evidence>
<organism evidence="3 4">
    <name type="scientific">Elstera litoralis</name>
    <dbReference type="NCBI Taxonomy" id="552518"/>
    <lineage>
        <taxon>Bacteria</taxon>
        <taxon>Pseudomonadati</taxon>
        <taxon>Pseudomonadota</taxon>
        <taxon>Alphaproteobacteria</taxon>
        <taxon>Rhodospirillales</taxon>
        <taxon>Rhodospirillaceae</taxon>
        <taxon>Elstera</taxon>
    </lineage>
</organism>
<name>A0A0F3IRS9_9PROT</name>
<dbReference type="EMBL" id="LAJY01000287">
    <property type="protein sequence ID" value="KJV09416.1"/>
    <property type="molecule type" value="Genomic_DNA"/>
</dbReference>
<protein>
    <submittedName>
        <fullName evidence="3">Tat pathway signal protein</fullName>
    </submittedName>
</protein>
<dbReference type="Proteomes" id="UP000033774">
    <property type="component" value="Unassembled WGS sequence"/>
</dbReference>
<dbReference type="SUPFAM" id="SSF53850">
    <property type="entry name" value="Periplasmic binding protein-like II"/>
    <property type="match status" value="1"/>
</dbReference>
<evidence type="ECO:0000313" key="3">
    <source>
        <dbReference type="EMBL" id="KJV09416.1"/>
    </source>
</evidence>
<dbReference type="InterPro" id="IPR042100">
    <property type="entry name" value="Bug_dom1"/>
</dbReference>
<proteinExistence type="inferred from homology"/>
<feature type="chain" id="PRO_5002462343" evidence="2">
    <location>
        <begin position="26"/>
        <end position="327"/>
    </location>
</feature>
<dbReference type="AlphaFoldDB" id="A0A0F3IRS9"/>
<dbReference type="Gene3D" id="3.40.190.10">
    <property type="entry name" value="Periplasmic binding protein-like II"/>
    <property type="match status" value="1"/>
</dbReference>
<keyword evidence="4" id="KW-1185">Reference proteome</keyword>
<keyword evidence="2" id="KW-0732">Signal</keyword>
<dbReference type="PANTHER" id="PTHR42928">
    <property type="entry name" value="TRICARBOXYLATE-BINDING PROTEIN"/>
    <property type="match status" value="1"/>
</dbReference>
<dbReference type="PIRSF" id="PIRSF017082">
    <property type="entry name" value="YflP"/>
    <property type="match status" value="1"/>
</dbReference>
<gene>
    <name evidence="3" type="ORF">VZ95_11645</name>
</gene>
<comment type="caution">
    <text evidence="3">The sequence shown here is derived from an EMBL/GenBank/DDBJ whole genome shotgun (WGS) entry which is preliminary data.</text>
</comment>
<dbReference type="Gene3D" id="3.40.190.150">
    <property type="entry name" value="Bordetella uptake gene, domain 1"/>
    <property type="match status" value="1"/>
</dbReference>
<feature type="signal peptide" evidence="2">
    <location>
        <begin position="1"/>
        <end position="25"/>
    </location>
</feature>
<dbReference type="Pfam" id="PF03401">
    <property type="entry name" value="TctC"/>
    <property type="match status" value="1"/>
</dbReference>
<dbReference type="CDD" id="cd07012">
    <property type="entry name" value="PBP2_Bug_TTT"/>
    <property type="match status" value="1"/>
</dbReference>
<dbReference type="RefSeq" id="WP_045775989.1">
    <property type="nucleotide sequence ID" value="NZ_LAJY01000287.1"/>
</dbReference>
<dbReference type="InterPro" id="IPR005064">
    <property type="entry name" value="BUG"/>
</dbReference>
<sequence length="327" mass="34112">MLNRRSLFALLIATASVVPVTRAFAQTDSFPSRPIRLLVPYAAGGGTDAIARLVANGVGEKLGQTMIVENNGTAGGNVASQTVASAKPDGYTVLMANQGPMVVNPHLFKNLRIDPLEAFAPITLIARTPLVVVVAKNSQFKSFKDLMAYGKAKPGLLSYGSAGNGSASHLATALLLAQANIDAVHIPYKGAGPALNDMLGGRGDFMVTTLPSVLGLIDGGQMVPLAVTTDKRVEKLATIPTVAESGLPDYTSAAWYGFSVPKNTPQPVIQKLRDATLAALGSPLIKERLAAEGTEIVGDTPAEFGAMMKAESARWAKFLASANISID</sequence>
<reference evidence="3 4" key="1">
    <citation type="submission" date="2015-03" db="EMBL/GenBank/DDBJ databases">
        <title>Draft genome sequence of Elstera litoralis.</title>
        <authorList>
            <person name="Rahalkar M.C."/>
            <person name="Dhakephalkar P.K."/>
            <person name="Pore S.D."/>
            <person name="Arora P."/>
            <person name="Kapse N.G."/>
            <person name="Pandit P.S."/>
        </authorList>
    </citation>
    <scope>NUCLEOTIDE SEQUENCE [LARGE SCALE GENOMIC DNA]</scope>
    <source>
        <strain evidence="3 4">Dia-1</strain>
    </source>
</reference>
<accession>A0A0F3IRS9</accession>